<feature type="region of interest" description="Disordered" evidence="1">
    <location>
        <begin position="1"/>
        <end position="24"/>
    </location>
</feature>
<evidence type="ECO:0000313" key="2">
    <source>
        <dbReference type="EMBL" id="KAL0368559.1"/>
    </source>
</evidence>
<sequence>MGAQERHRAMARGSGGGGRGRDGEVAQVATTRGGVTNGAFIGWLGIICVEDPWIPRTPSFRIITPKPSTCPWTYVSDLVLASTREWNEGTISALFWPEDRDYILQIPLSFSNVPDLLIWHYSPNGIFSVHNAYHLALSLDSPAGSSTGRWDMASNLVKRLKSDSVGCPLCDFVAETPIHSLLHCSFARQVWALSGFQWSVAPGFQWSMINSHDQSVEEWFAGLILKLSSSDLHLAVMICWSIWWSRNLKLVNKDFLLPLQVVDFARHYLRAY</sequence>
<reference evidence="2" key="1">
    <citation type="submission" date="2020-06" db="EMBL/GenBank/DDBJ databases">
        <authorList>
            <person name="Li T."/>
            <person name="Hu X."/>
            <person name="Zhang T."/>
            <person name="Song X."/>
            <person name="Zhang H."/>
            <person name="Dai N."/>
            <person name="Sheng W."/>
            <person name="Hou X."/>
            <person name="Wei L."/>
        </authorList>
    </citation>
    <scope>NUCLEOTIDE SEQUENCE</scope>
    <source>
        <strain evidence="2">KEN8</strain>
        <tissue evidence="2">Leaf</tissue>
    </source>
</reference>
<accession>A0AAW2QLQ3</accession>
<reference evidence="2" key="2">
    <citation type="journal article" date="2024" name="Plant">
        <title>Genomic evolution and insights into agronomic trait innovations of Sesamum species.</title>
        <authorList>
            <person name="Miao H."/>
            <person name="Wang L."/>
            <person name="Qu L."/>
            <person name="Liu H."/>
            <person name="Sun Y."/>
            <person name="Le M."/>
            <person name="Wang Q."/>
            <person name="Wei S."/>
            <person name="Zheng Y."/>
            <person name="Lin W."/>
            <person name="Duan Y."/>
            <person name="Cao H."/>
            <person name="Xiong S."/>
            <person name="Wang X."/>
            <person name="Wei L."/>
            <person name="Li C."/>
            <person name="Ma Q."/>
            <person name="Ju M."/>
            <person name="Zhao R."/>
            <person name="Li G."/>
            <person name="Mu C."/>
            <person name="Tian Q."/>
            <person name="Mei H."/>
            <person name="Zhang T."/>
            <person name="Gao T."/>
            <person name="Zhang H."/>
        </authorList>
    </citation>
    <scope>NUCLEOTIDE SEQUENCE</scope>
    <source>
        <strain evidence="2">KEN8</strain>
    </source>
</reference>
<evidence type="ECO:0000256" key="1">
    <source>
        <dbReference type="SAM" id="MobiDB-lite"/>
    </source>
</evidence>
<evidence type="ECO:0008006" key="3">
    <source>
        <dbReference type="Google" id="ProtNLM"/>
    </source>
</evidence>
<organism evidence="2">
    <name type="scientific">Sesamum calycinum</name>
    <dbReference type="NCBI Taxonomy" id="2727403"/>
    <lineage>
        <taxon>Eukaryota</taxon>
        <taxon>Viridiplantae</taxon>
        <taxon>Streptophyta</taxon>
        <taxon>Embryophyta</taxon>
        <taxon>Tracheophyta</taxon>
        <taxon>Spermatophyta</taxon>
        <taxon>Magnoliopsida</taxon>
        <taxon>eudicotyledons</taxon>
        <taxon>Gunneridae</taxon>
        <taxon>Pentapetalae</taxon>
        <taxon>asterids</taxon>
        <taxon>lamiids</taxon>
        <taxon>Lamiales</taxon>
        <taxon>Pedaliaceae</taxon>
        <taxon>Sesamum</taxon>
    </lineage>
</organism>
<proteinExistence type="predicted"/>
<dbReference type="AlphaFoldDB" id="A0AAW2QLQ3"/>
<gene>
    <name evidence="2" type="ORF">Scaly_1074800</name>
</gene>
<dbReference type="EMBL" id="JACGWM010000006">
    <property type="protein sequence ID" value="KAL0368559.1"/>
    <property type="molecule type" value="Genomic_DNA"/>
</dbReference>
<name>A0AAW2QLQ3_9LAMI</name>
<comment type="caution">
    <text evidence="2">The sequence shown here is derived from an EMBL/GenBank/DDBJ whole genome shotgun (WGS) entry which is preliminary data.</text>
</comment>
<protein>
    <recommendedName>
        <fullName evidence="3">Reverse transcriptase zinc-binding domain-containing protein</fullName>
    </recommendedName>
</protein>